<gene>
    <name evidence="1" type="ORF">SCD92_13670</name>
</gene>
<sequence length="61" mass="7060">MITFGQNKPLKSTSFSDFFRNASSREKKKVYSRVLKRATARQQAILDQAKAKIEQRQNSPE</sequence>
<dbReference type="EMBL" id="JAXAFO010000024">
    <property type="protein sequence ID" value="MDX6850416.1"/>
    <property type="molecule type" value="Genomic_DNA"/>
</dbReference>
<dbReference type="Proteomes" id="UP001273505">
    <property type="component" value="Unassembled WGS sequence"/>
</dbReference>
<name>A0ABU4S1P5_9GAMM</name>
<keyword evidence="2" id="KW-1185">Reference proteome</keyword>
<protein>
    <submittedName>
        <fullName evidence="1">Uncharacterized protein</fullName>
    </submittedName>
</protein>
<evidence type="ECO:0000313" key="2">
    <source>
        <dbReference type="Proteomes" id="UP001273505"/>
    </source>
</evidence>
<organism evidence="1 2">
    <name type="scientific">Gilvimarinus gilvus</name>
    <dbReference type="NCBI Taxonomy" id="3058038"/>
    <lineage>
        <taxon>Bacteria</taxon>
        <taxon>Pseudomonadati</taxon>
        <taxon>Pseudomonadota</taxon>
        <taxon>Gammaproteobacteria</taxon>
        <taxon>Cellvibrionales</taxon>
        <taxon>Cellvibrionaceae</taxon>
        <taxon>Gilvimarinus</taxon>
    </lineage>
</organism>
<comment type="caution">
    <text evidence="1">The sequence shown here is derived from an EMBL/GenBank/DDBJ whole genome shotgun (WGS) entry which is preliminary data.</text>
</comment>
<accession>A0ABU4S1P5</accession>
<proteinExistence type="predicted"/>
<evidence type="ECO:0000313" key="1">
    <source>
        <dbReference type="EMBL" id="MDX6850416.1"/>
    </source>
</evidence>
<reference evidence="1 2" key="1">
    <citation type="submission" date="2023-11" db="EMBL/GenBank/DDBJ databases">
        <title>Gilvimarinus fulvus sp. nov., isolated from the surface of Kelp.</title>
        <authorList>
            <person name="Sun Y.Y."/>
            <person name="Gong Y."/>
            <person name="Du Z.J."/>
        </authorList>
    </citation>
    <scope>NUCLEOTIDE SEQUENCE [LARGE SCALE GENOMIC DNA]</scope>
    <source>
        <strain evidence="1 2">SDUM040013</strain>
    </source>
</reference>
<dbReference type="RefSeq" id="WP_302720979.1">
    <property type="nucleotide sequence ID" value="NZ_JAULRU010000220.1"/>
</dbReference>